<sequence>MLSLSTSTSTILLRLPDRCPMAHRAGGWSLGNGLVTYSNCFQKQRDSVREGRTRLPTRRHLRGLSLAEDSIVSRHRVRDAVRLPPQEGHTQKTPLLSRAIRRP</sequence>
<name>A0AAV4YCY8_CAEEX</name>
<feature type="region of interest" description="Disordered" evidence="1">
    <location>
        <begin position="77"/>
        <end position="103"/>
    </location>
</feature>
<proteinExistence type="predicted"/>
<keyword evidence="3" id="KW-1185">Reference proteome</keyword>
<gene>
    <name evidence="2" type="ORF">CEXT_696401</name>
</gene>
<dbReference type="AlphaFoldDB" id="A0AAV4YCY8"/>
<reference evidence="2 3" key="1">
    <citation type="submission" date="2021-06" db="EMBL/GenBank/DDBJ databases">
        <title>Caerostris extrusa draft genome.</title>
        <authorList>
            <person name="Kono N."/>
            <person name="Arakawa K."/>
        </authorList>
    </citation>
    <scope>NUCLEOTIDE SEQUENCE [LARGE SCALE GENOMIC DNA]</scope>
</reference>
<organism evidence="2 3">
    <name type="scientific">Caerostris extrusa</name>
    <name type="common">Bark spider</name>
    <name type="synonym">Caerostris bankana</name>
    <dbReference type="NCBI Taxonomy" id="172846"/>
    <lineage>
        <taxon>Eukaryota</taxon>
        <taxon>Metazoa</taxon>
        <taxon>Ecdysozoa</taxon>
        <taxon>Arthropoda</taxon>
        <taxon>Chelicerata</taxon>
        <taxon>Arachnida</taxon>
        <taxon>Araneae</taxon>
        <taxon>Araneomorphae</taxon>
        <taxon>Entelegynae</taxon>
        <taxon>Araneoidea</taxon>
        <taxon>Araneidae</taxon>
        <taxon>Caerostris</taxon>
    </lineage>
</organism>
<dbReference type="Proteomes" id="UP001054945">
    <property type="component" value="Unassembled WGS sequence"/>
</dbReference>
<evidence type="ECO:0000313" key="2">
    <source>
        <dbReference type="EMBL" id="GIZ04789.1"/>
    </source>
</evidence>
<protein>
    <submittedName>
        <fullName evidence="2">Uncharacterized protein</fullName>
    </submittedName>
</protein>
<comment type="caution">
    <text evidence="2">The sequence shown here is derived from an EMBL/GenBank/DDBJ whole genome shotgun (WGS) entry which is preliminary data.</text>
</comment>
<evidence type="ECO:0000313" key="3">
    <source>
        <dbReference type="Proteomes" id="UP001054945"/>
    </source>
</evidence>
<evidence type="ECO:0000256" key="1">
    <source>
        <dbReference type="SAM" id="MobiDB-lite"/>
    </source>
</evidence>
<dbReference type="EMBL" id="BPLR01019135">
    <property type="protein sequence ID" value="GIZ04789.1"/>
    <property type="molecule type" value="Genomic_DNA"/>
</dbReference>
<accession>A0AAV4YCY8</accession>